<keyword evidence="2" id="KW-0813">Transport</keyword>
<keyword evidence="3 6" id="KW-0812">Transmembrane</keyword>
<evidence type="ECO:0000256" key="1">
    <source>
        <dbReference type="ARBA" id="ARBA00004141"/>
    </source>
</evidence>
<dbReference type="Gene3D" id="3.30.750.24">
    <property type="entry name" value="STAS domain"/>
    <property type="match status" value="1"/>
</dbReference>
<feature type="transmembrane region" description="Helical" evidence="6">
    <location>
        <begin position="451"/>
        <end position="481"/>
    </location>
</feature>
<dbReference type="Proteomes" id="UP001497457">
    <property type="component" value="Chromosome 20rd"/>
</dbReference>
<keyword evidence="9" id="KW-1185">Reference proteome</keyword>
<dbReference type="CDD" id="cd07042">
    <property type="entry name" value="STAS_SulP_like_sulfate_transporter"/>
    <property type="match status" value="1"/>
</dbReference>
<feature type="transmembrane region" description="Helical" evidence="6">
    <location>
        <begin position="267"/>
        <end position="289"/>
    </location>
</feature>
<feature type="transmembrane region" description="Helical" evidence="6">
    <location>
        <begin position="239"/>
        <end position="255"/>
    </location>
</feature>
<feature type="transmembrane region" description="Helical" evidence="6">
    <location>
        <begin position="130"/>
        <end position="146"/>
    </location>
</feature>
<organism evidence="8 9">
    <name type="scientific">Urochloa decumbens</name>
    <dbReference type="NCBI Taxonomy" id="240449"/>
    <lineage>
        <taxon>Eukaryota</taxon>
        <taxon>Viridiplantae</taxon>
        <taxon>Streptophyta</taxon>
        <taxon>Embryophyta</taxon>
        <taxon>Tracheophyta</taxon>
        <taxon>Spermatophyta</taxon>
        <taxon>Magnoliopsida</taxon>
        <taxon>Liliopsida</taxon>
        <taxon>Poales</taxon>
        <taxon>Poaceae</taxon>
        <taxon>PACMAD clade</taxon>
        <taxon>Panicoideae</taxon>
        <taxon>Panicodae</taxon>
        <taxon>Paniceae</taxon>
        <taxon>Melinidinae</taxon>
        <taxon>Urochloa</taxon>
    </lineage>
</organism>
<evidence type="ECO:0000313" key="9">
    <source>
        <dbReference type="Proteomes" id="UP001497457"/>
    </source>
</evidence>
<sequence>MGTAAGDGLVAAAAEHKVNLSARRPFVEALRTGLAETFFPDDPFRGFGSRPPAARAWGALKYFVPALEWAPRYTLDKFKYDLLAGVTIASLAIPQGISYAKLANLPPIIGLYSSFVPPLLYAVFGSSNNLAVGTVAAASLLLASIIEEEVPPEDNPQLYLQLFYTAAFFTGVIQTALGVFRLGLIVDFLSRSTITGFMGGTAAIIIMQQLKGMLGMKHFTPKTDLISVIHSIFQYRHEWKWQSAVLGICFLLFLLSSKHLRKKKPNLFWVSAIAPFMVVIIGGIFAFLVKGNEHGIPIVGDLKKGINPLSISQLTFTDKHVNLAVKAGFFSGILALAEGIAVGRSLALIKNEQIDGNKEMIAFGIMNIAGSFTSCYLTTGPFSKSAVNFHAGCRTPMSNVVMSVCIMLVLLFLAPLFKYTPLVALSAIIVVAMIGLIKVKEFCHLYRVDKFDFCICMVAFIGVVFFTMVIGLGASVGLSVIRALLHVARPNTCKLGSIAGGDVFRDVKHYPHARNIPNVLILQLGSPIYFVNAGYLRERILRWVEEEENACKIDGQDLQCVVLDLGGVSSIDNTGIGMLVEVHKNLDRRGIRIALTNPRLGVIEKLMLSGYIKDTIGEEWVFLTVKDAITACRYALQRSRSKDDGEV</sequence>
<dbReference type="GO" id="GO:0016020">
    <property type="term" value="C:membrane"/>
    <property type="evidence" value="ECO:0007669"/>
    <property type="project" value="UniProtKB-SubCell"/>
</dbReference>
<keyword evidence="5 6" id="KW-0472">Membrane</keyword>
<dbReference type="PROSITE" id="PS50801">
    <property type="entry name" value="STAS"/>
    <property type="match status" value="1"/>
</dbReference>
<dbReference type="Pfam" id="PF01740">
    <property type="entry name" value="STAS"/>
    <property type="match status" value="1"/>
</dbReference>
<keyword evidence="4 6" id="KW-1133">Transmembrane helix</keyword>
<evidence type="ECO:0000313" key="8">
    <source>
        <dbReference type="EMBL" id="CAL4974356.1"/>
    </source>
</evidence>
<feature type="transmembrane region" description="Helical" evidence="6">
    <location>
        <begin position="192"/>
        <end position="210"/>
    </location>
</feature>
<feature type="domain" description="STAS" evidence="7">
    <location>
        <begin position="509"/>
        <end position="632"/>
    </location>
</feature>
<evidence type="ECO:0000256" key="4">
    <source>
        <dbReference type="ARBA" id="ARBA00022989"/>
    </source>
</evidence>
<evidence type="ECO:0000256" key="5">
    <source>
        <dbReference type="ARBA" id="ARBA00023136"/>
    </source>
</evidence>
<dbReference type="AlphaFoldDB" id="A0ABC9A8T9"/>
<dbReference type="FunFam" id="3.30.750.24:FF:000002">
    <property type="entry name" value="Sulfate transporter 31"/>
    <property type="match status" value="1"/>
</dbReference>
<dbReference type="EMBL" id="OZ075130">
    <property type="protein sequence ID" value="CAL4974356.1"/>
    <property type="molecule type" value="Genomic_DNA"/>
</dbReference>
<reference evidence="8" key="1">
    <citation type="submission" date="2024-10" db="EMBL/GenBank/DDBJ databases">
        <authorList>
            <person name="Ryan C."/>
        </authorList>
    </citation>
    <scope>NUCLEOTIDE SEQUENCE [LARGE SCALE GENOMIC DNA]</scope>
</reference>
<feature type="transmembrane region" description="Helical" evidence="6">
    <location>
        <begin position="360"/>
        <end position="379"/>
    </location>
</feature>
<dbReference type="InterPro" id="IPR036513">
    <property type="entry name" value="STAS_dom_sf"/>
</dbReference>
<dbReference type="PANTHER" id="PTHR11814">
    <property type="entry name" value="SULFATE TRANSPORTER"/>
    <property type="match status" value="1"/>
</dbReference>
<gene>
    <name evidence="8" type="ORF">URODEC1_LOCUS52475</name>
</gene>
<protein>
    <recommendedName>
        <fullName evidence="7">STAS domain-containing protein</fullName>
    </recommendedName>
</protein>
<evidence type="ECO:0000259" key="7">
    <source>
        <dbReference type="PROSITE" id="PS50801"/>
    </source>
</evidence>
<dbReference type="InterPro" id="IPR002645">
    <property type="entry name" value="STAS_dom"/>
</dbReference>
<feature type="transmembrane region" description="Helical" evidence="6">
    <location>
        <begin position="105"/>
        <end position="123"/>
    </location>
</feature>
<evidence type="ECO:0000256" key="2">
    <source>
        <dbReference type="ARBA" id="ARBA00022448"/>
    </source>
</evidence>
<dbReference type="InterPro" id="IPR001902">
    <property type="entry name" value="SLC26A/SulP_fam"/>
</dbReference>
<dbReference type="InterPro" id="IPR011547">
    <property type="entry name" value="SLC26A/SulP_dom"/>
</dbReference>
<proteinExistence type="predicted"/>
<dbReference type="PROSITE" id="PS01130">
    <property type="entry name" value="SLC26A"/>
    <property type="match status" value="1"/>
</dbReference>
<dbReference type="SUPFAM" id="SSF52091">
    <property type="entry name" value="SpoIIaa-like"/>
    <property type="match status" value="1"/>
</dbReference>
<dbReference type="InterPro" id="IPR018045">
    <property type="entry name" value="S04_transporter_CS"/>
</dbReference>
<feature type="transmembrane region" description="Helical" evidence="6">
    <location>
        <begin position="423"/>
        <end position="439"/>
    </location>
</feature>
<feature type="transmembrane region" description="Helical" evidence="6">
    <location>
        <begin position="158"/>
        <end position="180"/>
    </location>
</feature>
<evidence type="ECO:0000256" key="6">
    <source>
        <dbReference type="SAM" id="Phobius"/>
    </source>
</evidence>
<comment type="subcellular location">
    <subcellularLocation>
        <location evidence="1">Membrane</location>
        <topology evidence="1">Multi-pass membrane protein</topology>
    </subcellularLocation>
</comment>
<name>A0ABC9A8T9_9POAL</name>
<accession>A0ABC9A8T9</accession>
<feature type="transmembrane region" description="Helical" evidence="6">
    <location>
        <begin position="400"/>
        <end position="417"/>
    </location>
</feature>
<dbReference type="Pfam" id="PF00916">
    <property type="entry name" value="Sulfate_transp"/>
    <property type="match status" value="1"/>
</dbReference>
<dbReference type="NCBIfam" id="TIGR00815">
    <property type="entry name" value="sulP"/>
    <property type="match status" value="1"/>
</dbReference>
<evidence type="ECO:0000256" key="3">
    <source>
        <dbReference type="ARBA" id="ARBA00022692"/>
    </source>
</evidence>